<proteinExistence type="predicted"/>
<keyword evidence="3" id="KW-1185">Reference proteome</keyword>
<evidence type="ECO:0000313" key="3">
    <source>
        <dbReference type="Proteomes" id="UP000298138"/>
    </source>
</evidence>
<evidence type="ECO:0000256" key="1">
    <source>
        <dbReference type="SAM" id="MobiDB-lite"/>
    </source>
</evidence>
<dbReference type="EMBL" id="ML220113">
    <property type="protein sequence ID" value="TGZ83884.1"/>
    <property type="molecule type" value="Genomic_DNA"/>
</dbReference>
<feature type="region of interest" description="Disordered" evidence="1">
    <location>
        <begin position="141"/>
        <end position="160"/>
    </location>
</feature>
<dbReference type="OrthoDB" id="5430271at2759"/>
<organism evidence="2 3">
    <name type="scientific">Ascodesmis nigricans</name>
    <dbReference type="NCBI Taxonomy" id="341454"/>
    <lineage>
        <taxon>Eukaryota</taxon>
        <taxon>Fungi</taxon>
        <taxon>Dikarya</taxon>
        <taxon>Ascomycota</taxon>
        <taxon>Pezizomycotina</taxon>
        <taxon>Pezizomycetes</taxon>
        <taxon>Pezizales</taxon>
        <taxon>Ascodesmidaceae</taxon>
        <taxon>Ascodesmis</taxon>
    </lineage>
</organism>
<dbReference type="AlphaFoldDB" id="A0A4S2N4G8"/>
<evidence type="ECO:0000313" key="2">
    <source>
        <dbReference type="EMBL" id="TGZ83884.1"/>
    </source>
</evidence>
<sequence>MLSRKRSWSSTTESWTPLNFDSQSLELKKHCRISSPVHDFNALSNVEIHRPLSPPNHLMPTINALRISQMTPPPVDYGRSPGCLLPQSYRVTQVPTPEVTMMDYCEASTAAPMDESPPSPQSDAGCELAKSPALEQLEPNCHTPQNTVKPRGPQMGAQPAGRTPRFRLGYMSGCQKCQMKVPGHYTHV</sequence>
<reference evidence="2 3" key="1">
    <citation type="submission" date="2019-04" db="EMBL/GenBank/DDBJ databases">
        <title>Comparative genomics and transcriptomics to analyze fruiting body development in filamentous ascomycetes.</title>
        <authorList>
            <consortium name="DOE Joint Genome Institute"/>
            <person name="Lutkenhaus R."/>
            <person name="Traeger S."/>
            <person name="Breuer J."/>
            <person name="Kuo A."/>
            <person name="Lipzen A."/>
            <person name="Pangilinan J."/>
            <person name="Dilworth D."/>
            <person name="Sandor L."/>
            <person name="Poggeler S."/>
            <person name="Barry K."/>
            <person name="Grigoriev I.V."/>
            <person name="Nowrousian M."/>
        </authorList>
    </citation>
    <scope>NUCLEOTIDE SEQUENCE [LARGE SCALE GENOMIC DNA]</scope>
    <source>
        <strain evidence="2 3">CBS 389.68</strain>
    </source>
</reference>
<name>A0A4S2N4G8_9PEZI</name>
<accession>A0A4S2N4G8</accession>
<dbReference type="Proteomes" id="UP000298138">
    <property type="component" value="Unassembled WGS sequence"/>
</dbReference>
<protein>
    <submittedName>
        <fullName evidence="2">Uncharacterized protein</fullName>
    </submittedName>
</protein>
<dbReference type="InParanoid" id="A0A4S2N4G8"/>
<gene>
    <name evidence="2" type="ORF">EX30DRAFT_338484</name>
</gene>